<dbReference type="Proteomes" id="UP000008820">
    <property type="component" value="Chromosome 1"/>
</dbReference>
<dbReference type="AlphaFoldDB" id="A0A6I8U1Q3"/>
<evidence type="ECO:0000313" key="1">
    <source>
        <dbReference type="EnsemblMetazoa" id="AAEL023821-PA"/>
    </source>
</evidence>
<protein>
    <submittedName>
        <fullName evidence="1">Uncharacterized protein</fullName>
    </submittedName>
</protein>
<sequence>MRTMNGRVVDDAMRPIFKYCLQRWTVKNIRIVVDFEQWVQFVRDYNELLNEIGMVNIVIKSISGGYLEAEDAHIILSMAKVRHLYYEHYLSQGTGVRQASYKVTLNTPSLEVLKIKRSLGRNNINFEITRCAKLRSLSIDSNSQTCLTSSHEPIELKSISKDRQPDLSRLNLSYASMTTGILGATFGYLHHICLKHVRIIPHEHPIECQNLTKLVLHNLSMDKPLKLRTPRLQALICNICALNWLQLEDALQADRISINAHAFRSIRMVHPASLSFFRRMNLTLSRSCRYDREWFNVHGSYLEEVRELRVSDEFPQDHHEHLQDVLGRFTAVSSLSLRRMRIPSDFSYLTPNVQKIHIKDCETETNSIRFPPSVCCVEVCNMWKWNTTAEEGIVTDCEMILLPKGRFGPLRSRIAHGRKGKVMAPRTIWSTQRVTV</sequence>
<accession>A0A6I8U1Q3</accession>
<evidence type="ECO:0000313" key="2">
    <source>
        <dbReference type="Proteomes" id="UP000008820"/>
    </source>
</evidence>
<dbReference type="InterPro" id="IPR032675">
    <property type="entry name" value="LRR_dom_sf"/>
</dbReference>
<name>A0A6I8U1Q3_AEDAE</name>
<dbReference type="Gene3D" id="3.80.10.10">
    <property type="entry name" value="Ribonuclease Inhibitor"/>
    <property type="match status" value="1"/>
</dbReference>
<dbReference type="OrthoDB" id="10475269at2759"/>
<reference evidence="1 2" key="1">
    <citation type="submission" date="2017-06" db="EMBL/GenBank/DDBJ databases">
        <title>Aedes aegypti genome working group (AGWG) sequencing and assembly.</title>
        <authorList>
            <consortium name="Aedes aegypti Genome Working Group (AGWG)"/>
            <person name="Matthews B.J."/>
        </authorList>
    </citation>
    <scope>NUCLEOTIDE SEQUENCE [LARGE SCALE GENOMIC DNA]</scope>
    <source>
        <strain evidence="1 2">LVP_AGWG</strain>
    </source>
</reference>
<dbReference type="InParanoid" id="A0A6I8U1Q3"/>
<keyword evidence="2" id="KW-1185">Reference proteome</keyword>
<reference evidence="1" key="2">
    <citation type="submission" date="2020-05" db="UniProtKB">
        <authorList>
            <consortium name="EnsemblMetazoa"/>
        </authorList>
    </citation>
    <scope>IDENTIFICATION</scope>
    <source>
        <strain evidence="1">LVP_AGWG</strain>
    </source>
</reference>
<proteinExistence type="predicted"/>
<gene>
    <name evidence="1" type="primary">110674165</name>
</gene>
<organism evidence="1 2">
    <name type="scientific">Aedes aegypti</name>
    <name type="common">Yellowfever mosquito</name>
    <name type="synonym">Culex aegypti</name>
    <dbReference type="NCBI Taxonomy" id="7159"/>
    <lineage>
        <taxon>Eukaryota</taxon>
        <taxon>Metazoa</taxon>
        <taxon>Ecdysozoa</taxon>
        <taxon>Arthropoda</taxon>
        <taxon>Hexapoda</taxon>
        <taxon>Insecta</taxon>
        <taxon>Pterygota</taxon>
        <taxon>Neoptera</taxon>
        <taxon>Endopterygota</taxon>
        <taxon>Diptera</taxon>
        <taxon>Nematocera</taxon>
        <taxon>Culicoidea</taxon>
        <taxon>Culicidae</taxon>
        <taxon>Culicinae</taxon>
        <taxon>Aedini</taxon>
        <taxon>Aedes</taxon>
        <taxon>Stegomyia</taxon>
    </lineage>
</organism>
<dbReference type="EnsemblMetazoa" id="AAEL023821-RA">
    <property type="protein sequence ID" value="AAEL023821-PA"/>
    <property type="gene ID" value="AAEL023821"/>
</dbReference>
<dbReference type="SUPFAM" id="SSF52047">
    <property type="entry name" value="RNI-like"/>
    <property type="match status" value="1"/>
</dbReference>